<dbReference type="EMBL" id="VDEP01000478">
    <property type="protein sequence ID" value="KAA1072599.1"/>
    <property type="molecule type" value="Genomic_DNA"/>
</dbReference>
<comment type="caution">
    <text evidence="1">The sequence shown here is derived from an EMBL/GenBank/DDBJ whole genome shotgun (WGS) entry which is preliminary data.</text>
</comment>
<name>A0A5B0M8K0_PUCGR</name>
<evidence type="ECO:0000313" key="2">
    <source>
        <dbReference type="Proteomes" id="UP000325313"/>
    </source>
</evidence>
<organism evidence="1 2">
    <name type="scientific">Puccinia graminis f. sp. tritici</name>
    <dbReference type="NCBI Taxonomy" id="56615"/>
    <lineage>
        <taxon>Eukaryota</taxon>
        <taxon>Fungi</taxon>
        <taxon>Dikarya</taxon>
        <taxon>Basidiomycota</taxon>
        <taxon>Pucciniomycotina</taxon>
        <taxon>Pucciniomycetes</taxon>
        <taxon>Pucciniales</taxon>
        <taxon>Pucciniaceae</taxon>
        <taxon>Puccinia</taxon>
    </lineage>
</organism>
<protein>
    <submittedName>
        <fullName evidence="1">Uncharacterized protein</fullName>
    </submittedName>
</protein>
<dbReference type="Proteomes" id="UP000325313">
    <property type="component" value="Unassembled WGS sequence"/>
</dbReference>
<accession>A0A5B0M8K0</accession>
<sequence>MAQAQFARDVRGLANLLGLTPEAQHAPLASTSAHQRPVIGESFSDLRNHTGSNSSLNYDPTSVISDIQCGNPGINQTQPPPTVFISQPQSSPGPQPFEVAQQYCRFLPHSPIISTVELQRFVNVCDNSITVKYWYNLNRPLRLDAERTASCCGALDKLVRKNSLFNPGQCRNVRLKCFALIQFMPCDRSQPAQWPSTLAPMLQHFTASNETFVQPGQQDQNC</sequence>
<evidence type="ECO:0000313" key="1">
    <source>
        <dbReference type="EMBL" id="KAA1072599.1"/>
    </source>
</evidence>
<proteinExistence type="predicted"/>
<reference evidence="1 2" key="1">
    <citation type="submission" date="2019-05" db="EMBL/GenBank/DDBJ databases">
        <title>Emergence of the Ug99 lineage of the wheat stem rust pathogen through somatic hybridization.</title>
        <authorList>
            <person name="Li F."/>
            <person name="Upadhyaya N.M."/>
            <person name="Sperschneider J."/>
            <person name="Matny O."/>
            <person name="Nguyen-Phuc H."/>
            <person name="Mago R."/>
            <person name="Raley C."/>
            <person name="Miller M.E."/>
            <person name="Silverstein K.A.T."/>
            <person name="Henningsen E."/>
            <person name="Hirsch C.D."/>
            <person name="Visser B."/>
            <person name="Pretorius Z.A."/>
            <person name="Steffenson B.J."/>
            <person name="Schwessinger B."/>
            <person name="Dodds P.N."/>
            <person name="Figueroa M."/>
        </authorList>
    </citation>
    <scope>NUCLEOTIDE SEQUENCE [LARGE SCALE GENOMIC DNA]</scope>
    <source>
        <strain evidence="1 2">Ug99</strain>
    </source>
</reference>
<dbReference type="AlphaFoldDB" id="A0A5B0M8K0"/>
<gene>
    <name evidence="1" type="ORF">PGTUg99_022507</name>
</gene>